<sequence length="128" mass="14234">MSKGPDTTSSLLGRETILLANNDERSQSTASKRDEIHRWIWSQPPLIVQTTTDKDASGPNSSQLDSYPFHGRFQSKVDDATGDEISTESLFPPLKRHAMVEDTEGSGIAIIRNIFKPTSILGKFHLKH</sequence>
<keyword evidence="3" id="KW-1185">Reference proteome</keyword>
<evidence type="ECO:0000313" key="2">
    <source>
        <dbReference type="EMBL" id="KZL77410.1"/>
    </source>
</evidence>
<accession>A0A166YA41</accession>
<dbReference type="AlphaFoldDB" id="A0A166YA41"/>
<gene>
    <name evidence="2" type="ORF">CT0861_03133</name>
</gene>
<feature type="compositionally biased region" description="Polar residues" evidence="1">
    <location>
        <begin position="1"/>
        <end position="11"/>
    </location>
</feature>
<feature type="compositionally biased region" description="Basic and acidic residues" evidence="1">
    <location>
        <begin position="22"/>
        <end position="33"/>
    </location>
</feature>
<reference evidence="2 3" key="1">
    <citation type="submission" date="2015-06" db="EMBL/GenBank/DDBJ databases">
        <title>Survival trade-offs in plant roots during colonization by closely related pathogenic and mutualistic fungi.</title>
        <authorList>
            <person name="Hacquard S."/>
            <person name="Kracher B."/>
            <person name="Hiruma K."/>
            <person name="Weinman A."/>
            <person name="Muench P."/>
            <person name="Garrido Oter R."/>
            <person name="Ver Loren van Themaat E."/>
            <person name="Dallerey J.-F."/>
            <person name="Damm U."/>
            <person name="Henrissat B."/>
            <person name="Lespinet O."/>
            <person name="Thon M."/>
            <person name="Kemen E."/>
            <person name="McHardy A.C."/>
            <person name="Schulze-Lefert P."/>
            <person name="O'Connell R.J."/>
        </authorList>
    </citation>
    <scope>NUCLEOTIDE SEQUENCE [LARGE SCALE GENOMIC DNA]</scope>
    <source>
        <strain evidence="2 3">0861</strain>
    </source>
</reference>
<dbReference type="EMBL" id="LFIV01000008">
    <property type="protein sequence ID" value="KZL77410.1"/>
    <property type="molecule type" value="Genomic_DNA"/>
</dbReference>
<comment type="caution">
    <text evidence="2">The sequence shown here is derived from an EMBL/GenBank/DDBJ whole genome shotgun (WGS) entry which is preliminary data.</text>
</comment>
<name>A0A166YA41_9PEZI</name>
<feature type="region of interest" description="Disordered" evidence="1">
    <location>
        <begin position="1"/>
        <end position="33"/>
    </location>
</feature>
<proteinExistence type="predicted"/>
<protein>
    <submittedName>
        <fullName evidence="2">Uncharacterized protein</fullName>
    </submittedName>
</protein>
<evidence type="ECO:0000313" key="3">
    <source>
        <dbReference type="Proteomes" id="UP000076552"/>
    </source>
</evidence>
<dbReference type="Proteomes" id="UP000076552">
    <property type="component" value="Unassembled WGS sequence"/>
</dbReference>
<organism evidence="2 3">
    <name type="scientific">Colletotrichum tofieldiae</name>
    <dbReference type="NCBI Taxonomy" id="708197"/>
    <lineage>
        <taxon>Eukaryota</taxon>
        <taxon>Fungi</taxon>
        <taxon>Dikarya</taxon>
        <taxon>Ascomycota</taxon>
        <taxon>Pezizomycotina</taxon>
        <taxon>Sordariomycetes</taxon>
        <taxon>Hypocreomycetidae</taxon>
        <taxon>Glomerellales</taxon>
        <taxon>Glomerellaceae</taxon>
        <taxon>Colletotrichum</taxon>
        <taxon>Colletotrichum spaethianum species complex</taxon>
    </lineage>
</organism>
<feature type="region of interest" description="Disordered" evidence="1">
    <location>
        <begin position="50"/>
        <end position="73"/>
    </location>
</feature>
<evidence type="ECO:0000256" key="1">
    <source>
        <dbReference type="SAM" id="MobiDB-lite"/>
    </source>
</evidence>